<feature type="chain" id="PRO_5042181334" description="Secreted protein" evidence="1">
    <location>
        <begin position="21"/>
        <end position="89"/>
    </location>
</feature>
<reference evidence="2" key="1">
    <citation type="journal article" date="2023" name="bioRxiv">
        <title>Improved chromosome-level genome assembly for marigold (Tagetes erecta).</title>
        <authorList>
            <person name="Jiang F."/>
            <person name="Yuan L."/>
            <person name="Wang S."/>
            <person name="Wang H."/>
            <person name="Xu D."/>
            <person name="Wang A."/>
            <person name="Fan W."/>
        </authorList>
    </citation>
    <scope>NUCLEOTIDE SEQUENCE</scope>
    <source>
        <strain evidence="2">WSJ</strain>
        <tissue evidence="2">Leaf</tissue>
    </source>
</reference>
<dbReference type="EMBL" id="JAUHHV010000008">
    <property type="protein sequence ID" value="KAK1415475.1"/>
    <property type="molecule type" value="Genomic_DNA"/>
</dbReference>
<keyword evidence="1" id="KW-0732">Signal</keyword>
<gene>
    <name evidence="2" type="ORF">QVD17_31257</name>
</gene>
<evidence type="ECO:0000313" key="3">
    <source>
        <dbReference type="Proteomes" id="UP001229421"/>
    </source>
</evidence>
<keyword evidence="3" id="KW-1185">Reference proteome</keyword>
<dbReference type="AlphaFoldDB" id="A0AAD8K325"/>
<feature type="signal peptide" evidence="1">
    <location>
        <begin position="1"/>
        <end position="20"/>
    </location>
</feature>
<dbReference type="Proteomes" id="UP001229421">
    <property type="component" value="Unassembled WGS sequence"/>
</dbReference>
<evidence type="ECO:0000256" key="1">
    <source>
        <dbReference type="SAM" id="SignalP"/>
    </source>
</evidence>
<comment type="caution">
    <text evidence="2">The sequence shown here is derived from an EMBL/GenBank/DDBJ whole genome shotgun (WGS) entry which is preliminary data.</text>
</comment>
<organism evidence="2 3">
    <name type="scientific">Tagetes erecta</name>
    <name type="common">African marigold</name>
    <dbReference type="NCBI Taxonomy" id="13708"/>
    <lineage>
        <taxon>Eukaryota</taxon>
        <taxon>Viridiplantae</taxon>
        <taxon>Streptophyta</taxon>
        <taxon>Embryophyta</taxon>
        <taxon>Tracheophyta</taxon>
        <taxon>Spermatophyta</taxon>
        <taxon>Magnoliopsida</taxon>
        <taxon>eudicotyledons</taxon>
        <taxon>Gunneridae</taxon>
        <taxon>Pentapetalae</taxon>
        <taxon>asterids</taxon>
        <taxon>campanulids</taxon>
        <taxon>Asterales</taxon>
        <taxon>Asteraceae</taxon>
        <taxon>Asteroideae</taxon>
        <taxon>Heliantheae alliance</taxon>
        <taxon>Tageteae</taxon>
        <taxon>Tagetes</taxon>
    </lineage>
</organism>
<evidence type="ECO:0000313" key="2">
    <source>
        <dbReference type="EMBL" id="KAK1415475.1"/>
    </source>
</evidence>
<sequence>MLLFLCFLLLHVLLICYVMSVFDFDLNNFVLTHLLNNLGFSLCCIVPFKSLIQIPGQWLPCIANVAECVDEAYEVVIIRFRGSNAKPRK</sequence>
<name>A0AAD8K325_TARER</name>
<protein>
    <recommendedName>
        <fullName evidence="4">Secreted protein</fullName>
    </recommendedName>
</protein>
<accession>A0AAD8K325</accession>
<proteinExistence type="predicted"/>
<evidence type="ECO:0008006" key="4">
    <source>
        <dbReference type="Google" id="ProtNLM"/>
    </source>
</evidence>